<dbReference type="Pfam" id="PF26067">
    <property type="entry name" value="DUF8024"/>
    <property type="match status" value="1"/>
</dbReference>
<dbReference type="Proteomes" id="UP000263012">
    <property type="component" value="Chromosome"/>
</dbReference>
<proteinExistence type="predicted"/>
<dbReference type="InterPro" id="IPR058337">
    <property type="entry name" value="DUF8024"/>
</dbReference>
<dbReference type="RefSeq" id="WP_119816106.1">
    <property type="nucleotide sequence ID" value="NZ_CP025066.1"/>
</dbReference>
<accession>A0A343THY9</accession>
<dbReference type="GeneID" id="37877421"/>
<evidence type="ECO:0000313" key="3">
    <source>
        <dbReference type="Proteomes" id="UP000263012"/>
    </source>
</evidence>
<evidence type="ECO:0000313" key="2">
    <source>
        <dbReference type="EMBL" id="AUX08711.1"/>
    </source>
</evidence>
<keyword evidence="1" id="KW-0812">Transmembrane</keyword>
<dbReference type="EMBL" id="CP025066">
    <property type="protein sequence ID" value="AUX08711.1"/>
    <property type="molecule type" value="Genomic_DNA"/>
</dbReference>
<dbReference type="AlphaFoldDB" id="A0A343THY9"/>
<evidence type="ECO:0000256" key="1">
    <source>
        <dbReference type="SAM" id="Phobius"/>
    </source>
</evidence>
<gene>
    <name evidence="2" type="ORF">AArcSl_1076</name>
</gene>
<feature type="transmembrane region" description="Helical" evidence="1">
    <location>
        <begin position="34"/>
        <end position="61"/>
    </location>
</feature>
<keyword evidence="1" id="KW-0472">Membrane</keyword>
<dbReference type="KEGG" id="hdf:AArcSl_1076"/>
<organism evidence="2 3">
    <name type="scientific">Halalkaliarchaeum desulfuricum</name>
    <dbReference type="NCBI Taxonomy" id="2055893"/>
    <lineage>
        <taxon>Archaea</taxon>
        <taxon>Methanobacteriati</taxon>
        <taxon>Methanobacteriota</taxon>
        <taxon>Stenosarchaea group</taxon>
        <taxon>Halobacteria</taxon>
        <taxon>Halobacteriales</taxon>
        <taxon>Haloferacaceae</taxon>
        <taxon>Halalkaliarchaeum</taxon>
    </lineage>
</organism>
<reference evidence="3" key="1">
    <citation type="submission" date="2017-11" db="EMBL/GenBank/DDBJ databases">
        <title>Phenotypic and genomic properties of facultatively anaerobic sulfur-reducing natronoarchaea from hypersaline soda lakes.</title>
        <authorList>
            <person name="Sorokin D.Y."/>
            <person name="Kublanov I.V."/>
            <person name="Roman P."/>
            <person name="Sinninghe Damste J.S."/>
            <person name="Golyshin P.N."/>
            <person name="Rojo D."/>
            <person name="Ciordia S."/>
            <person name="Mena M.D.C."/>
            <person name="Ferrer M."/>
            <person name="Messina E."/>
            <person name="Smedile F."/>
            <person name="La Spada G."/>
            <person name="La Cono V."/>
            <person name="Yakimov M.M."/>
        </authorList>
    </citation>
    <scope>NUCLEOTIDE SEQUENCE [LARGE SCALE GENOMIC DNA]</scope>
    <source>
        <strain evidence="3">AArc-Sl</strain>
    </source>
</reference>
<protein>
    <submittedName>
        <fullName evidence="2">Uncharacterized protein</fullName>
    </submittedName>
</protein>
<keyword evidence="3" id="KW-1185">Reference proteome</keyword>
<sequence>MYTPGELVVELVTDLWEMIVIIGTEVALADPLSAVAVAGGAAFITIAVVVFLYSAIGAVLAEVGITLPRIGDGQSS</sequence>
<keyword evidence="1" id="KW-1133">Transmembrane helix</keyword>
<name>A0A343THY9_9EURY</name>